<dbReference type="SUPFAM" id="SSF54001">
    <property type="entry name" value="Cysteine proteinases"/>
    <property type="match status" value="1"/>
</dbReference>
<dbReference type="PANTHER" id="PTHR43982">
    <property type="entry name" value="UBIQUITIN CARBOXYL-TERMINAL HYDROLASE"/>
    <property type="match status" value="1"/>
</dbReference>
<dbReference type="InterPro" id="IPR044635">
    <property type="entry name" value="UBP14-like"/>
</dbReference>
<evidence type="ECO:0000313" key="10">
    <source>
        <dbReference type="EMBL" id="EMD30867.1"/>
    </source>
</evidence>
<dbReference type="InterPro" id="IPR038765">
    <property type="entry name" value="Papain-like_cys_pep_sf"/>
</dbReference>
<dbReference type="EC" id="3.4.19.12" evidence="2"/>
<dbReference type="HOGENOM" id="CLU_002870_0_0_1"/>
<dbReference type="CDD" id="cd02666">
    <property type="entry name" value="Peptidase_C19J"/>
    <property type="match status" value="1"/>
</dbReference>
<dbReference type="InterPro" id="IPR018200">
    <property type="entry name" value="USP_CS"/>
</dbReference>
<keyword evidence="5" id="KW-0378">Hydrolase</keyword>
<evidence type="ECO:0000256" key="4">
    <source>
        <dbReference type="ARBA" id="ARBA00022786"/>
    </source>
</evidence>
<dbReference type="Gene3D" id="3.90.70.10">
    <property type="entry name" value="Cysteine proteinases"/>
    <property type="match status" value="2"/>
</dbReference>
<evidence type="ECO:0000256" key="3">
    <source>
        <dbReference type="ARBA" id="ARBA00022670"/>
    </source>
</evidence>
<evidence type="ECO:0000256" key="2">
    <source>
        <dbReference type="ARBA" id="ARBA00012759"/>
    </source>
</evidence>
<proteinExistence type="predicted"/>
<dbReference type="STRING" id="914234.M2QY58"/>
<organism evidence="10 11">
    <name type="scientific">Ceriporiopsis subvermispora (strain B)</name>
    <name type="common">White-rot fungus</name>
    <name type="synonym">Gelatoporia subvermispora</name>
    <dbReference type="NCBI Taxonomy" id="914234"/>
    <lineage>
        <taxon>Eukaryota</taxon>
        <taxon>Fungi</taxon>
        <taxon>Dikarya</taxon>
        <taxon>Basidiomycota</taxon>
        <taxon>Agaricomycotina</taxon>
        <taxon>Agaricomycetes</taxon>
        <taxon>Polyporales</taxon>
        <taxon>Gelatoporiaceae</taxon>
        <taxon>Gelatoporia</taxon>
    </lineage>
</organism>
<dbReference type="Proteomes" id="UP000016930">
    <property type="component" value="Unassembled WGS sequence"/>
</dbReference>
<evidence type="ECO:0000313" key="11">
    <source>
        <dbReference type="Proteomes" id="UP000016930"/>
    </source>
</evidence>
<accession>M2QY58</accession>
<keyword evidence="7" id="KW-0175">Coiled coil</keyword>
<feature type="compositionally biased region" description="Polar residues" evidence="8">
    <location>
        <begin position="829"/>
        <end position="839"/>
    </location>
</feature>
<evidence type="ECO:0000256" key="7">
    <source>
        <dbReference type="SAM" id="Coils"/>
    </source>
</evidence>
<dbReference type="PROSITE" id="PS00973">
    <property type="entry name" value="USP_2"/>
    <property type="match status" value="1"/>
</dbReference>
<feature type="compositionally biased region" description="Polar residues" evidence="8">
    <location>
        <begin position="79"/>
        <end position="92"/>
    </location>
</feature>
<sequence length="1288" mass="144640">MSNNSPTSSRHPSGARSPPPTSHQSPNRDVLSAPIAPSSFYGGNNASTSGLGSSHTAYIPPEASPFREPELVSEEPVNPGTQQDTVTSTTDWNDVGDTPWQFDSAWAGNWGDASATKIVDIDGRNEEEELNWFDAEMRQQCARPGPGVLPPVLAHLLHDSAHTLYSVVPSKPELQHDAEHRPTTEEVRTAVPHANAYYCKEDNGWIFLLWRFSSVLPPLVNGFSPAHPLPDLERRKKSQPCVGEGEQPFGQVNMTHHWHHYPQAVDGKALNPPFSQSHGDCDLLDLYLCCQCSLYCLASAVIPGVLPRNLVENLTREKRTHPSPDKTPKASILATWETILTIIQNRLFRNETRLLPVTRPRFNSKIGWSDLVRRVFETLGFKSDVFSESNNELALHPPEINPATPEGKLNRARLLRAWVEIAAWLTIFEKTNKDPLGNYIPTVQEVKTDNVRELIQSAIGAHVNQIPRGLVPTSLENAPGLDEAWCSLGLTPTSYLPKLLCFAYLAQCRCDPANTKTYFTHLFNIVNTMINSHETPPQELQSLIMDERARFRYTADDLREHISVLGFGRDSELGVELDDDVDDEFILQAWRNARRRAWRDTSKGAERRKDLDEALRAVADERGSKVLRKAWEEERGSGMTPDAAYSTLEVPKDVDESMLITVYMMRIEDTPSQADRMREAMNVIAEVTDSERLRQFLSSGRDPGDLSNSTAPDMPRGLNQLGNTCYLNSLLQYFYTIKDLREAVAPLAHADTKSLDDSKFTDDDLKRHRVGGRLVTRREILRSKKFVSQLAELFFNLEYCEEPAVTPSLDLAKLALVTSQDEEEDDQRTTGTDSSNDTDATLVEDVPMRTPHERSSPSPIETPADSVLGKRHREMGSGMDVDEPLEPPSAPTSPPHDAVPANQVASSSKLKEPEDVEMQDATPAKAPPLPPRKPRPTDDSVMMFGRQHDVSECMDNCMFQIETALLDFQQEKAAIEDDKTSVVKRLFYGKKRQRLTPLTASDDTRHKSSIHEKEDLFSHLHVNVSEEGYDLYDSLGRYFDDIVELDGQKKRMEVSLVDLPPLLQIQLQRVQFNRETQQAYKSQAYVKFGETVYMDRFLESADPEKKARAKGVQAELNAARDRVQRLTEGKHAPFAPALGGVADFLSTYAVDAPEADESLVAAVRDERERVAAQLEQERGRAAQLKDALEDVWRGDRGAAYELTSVFVHRGSSPSWGHYFFYSRHLPERPDVWFKYNDSSVTVVSKDEVLADTTGSTANPYMLVFARKGCETIQTVKRFDPQALQEMQE</sequence>
<dbReference type="GO" id="GO:0061136">
    <property type="term" value="P:regulation of proteasomal protein catabolic process"/>
    <property type="evidence" value="ECO:0007669"/>
    <property type="project" value="TreeGrafter"/>
</dbReference>
<keyword evidence="11" id="KW-1185">Reference proteome</keyword>
<dbReference type="PANTHER" id="PTHR43982:SF6">
    <property type="entry name" value="UBIQUITIN CARBOXYL-TERMINAL HYDROLASE 2-RELATED"/>
    <property type="match status" value="1"/>
</dbReference>
<feature type="compositionally biased region" description="Polar residues" evidence="8">
    <location>
        <begin position="41"/>
        <end position="56"/>
    </location>
</feature>
<dbReference type="InterPro" id="IPR028889">
    <property type="entry name" value="USP"/>
</dbReference>
<comment type="catalytic activity">
    <reaction evidence="1">
        <text>Thiol-dependent hydrolysis of ester, thioester, amide, peptide and isopeptide bonds formed by the C-terminal Gly of ubiquitin (a 76-residue protein attached to proteins as an intracellular targeting signal).</text>
        <dbReference type="EC" id="3.4.19.12"/>
    </reaction>
</comment>
<gene>
    <name evidence="10" type="ORF">CERSUDRAFT_145773</name>
</gene>
<reference evidence="10 11" key="1">
    <citation type="journal article" date="2012" name="Proc. Natl. Acad. Sci. U.S.A.">
        <title>Comparative genomics of Ceriporiopsis subvermispora and Phanerochaete chrysosporium provide insight into selective ligninolysis.</title>
        <authorList>
            <person name="Fernandez-Fueyo E."/>
            <person name="Ruiz-Duenas F.J."/>
            <person name="Ferreira P."/>
            <person name="Floudas D."/>
            <person name="Hibbett D.S."/>
            <person name="Canessa P."/>
            <person name="Larrondo L.F."/>
            <person name="James T.Y."/>
            <person name="Seelenfreund D."/>
            <person name="Lobos S."/>
            <person name="Polanco R."/>
            <person name="Tello M."/>
            <person name="Honda Y."/>
            <person name="Watanabe T."/>
            <person name="Watanabe T."/>
            <person name="Ryu J.S."/>
            <person name="Kubicek C.P."/>
            <person name="Schmoll M."/>
            <person name="Gaskell J."/>
            <person name="Hammel K.E."/>
            <person name="St John F.J."/>
            <person name="Vanden Wymelenberg A."/>
            <person name="Sabat G."/>
            <person name="Splinter BonDurant S."/>
            <person name="Syed K."/>
            <person name="Yadav J.S."/>
            <person name="Doddapaneni H."/>
            <person name="Subramanian V."/>
            <person name="Lavin J.L."/>
            <person name="Oguiza J.A."/>
            <person name="Perez G."/>
            <person name="Pisabarro A.G."/>
            <person name="Ramirez L."/>
            <person name="Santoyo F."/>
            <person name="Master E."/>
            <person name="Coutinho P.M."/>
            <person name="Henrissat B."/>
            <person name="Lombard V."/>
            <person name="Magnuson J.K."/>
            <person name="Kuees U."/>
            <person name="Hori C."/>
            <person name="Igarashi K."/>
            <person name="Samejima M."/>
            <person name="Held B.W."/>
            <person name="Barry K.W."/>
            <person name="LaButti K.M."/>
            <person name="Lapidus A."/>
            <person name="Lindquist E.A."/>
            <person name="Lucas S.M."/>
            <person name="Riley R."/>
            <person name="Salamov A.A."/>
            <person name="Hoffmeister D."/>
            <person name="Schwenk D."/>
            <person name="Hadar Y."/>
            <person name="Yarden O."/>
            <person name="de Vries R.P."/>
            <person name="Wiebenga A."/>
            <person name="Stenlid J."/>
            <person name="Eastwood D."/>
            <person name="Grigoriev I.V."/>
            <person name="Berka R.M."/>
            <person name="Blanchette R.A."/>
            <person name="Kersten P."/>
            <person name="Martinez A.T."/>
            <person name="Vicuna R."/>
            <person name="Cullen D."/>
        </authorList>
    </citation>
    <scope>NUCLEOTIDE SEQUENCE [LARGE SCALE GENOMIC DNA]</scope>
    <source>
        <strain evidence="10 11">B</strain>
    </source>
</reference>
<keyword evidence="6" id="KW-0788">Thiol protease</keyword>
<feature type="coiled-coil region" evidence="7">
    <location>
        <begin position="1160"/>
        <end position="1191"/>
    </location>
</feature>
<evidence type="ECO:0000256" key="1">
    <source>
        <dbReference type="ARBA" id="ARBA00000707"/>
    </source>
</evidence>
<feature type="compositionally biased region" description="Polar residues" evidence="8">
    <location>
        <begin position="1"/>
        <end position="11"/>
    </location>
</feature>
<evidence type="ECO:0000256" key="5">
    <source>
        <dbReference type="ARBA" id="ARBA00022801"/>
    </source>
</evidence>
<feature type="region of interest" description="Disordered" evidence="8">
    <location>
        <begin position="1"/>
        <end position="108"/>
    </location>
</feature>
<dbReference type="PROSITE" id="PS00972">
    <property type="entry name" value="USP_1"/>
    <property type="match status" value="1"/>
</dbReference>
<name>M2QY58_CERS8</name>
<dbReference type="InterPro" id="IPR025305">
    <property type="entry name" value="UCH_repeat_domain"/>
</dbReference>
<dbReference type="Pfam" id="PF13446">
    <property type="entry name" value="RPT"/>
    <property type="match status" value="2"/>
</dbReference>
<protein>
    <recommendedName>
        <fullName evidence="2">ubiquitinyl hydrolase 1</fullName>
        <ecNumber evidence="2">3.4.19.12</ecNumber>
    </recommendedName>
</protein>
<evidence type="ECO:0000256" key="8">
    <source>
        <dbReference type="SAM" id="MobiDB-lite"/>
    </source>
</evidence>
<dbReference type="InterPro" id="IPR001394">
    <property type="entry name" value="Peptidase_C19_UCH"/>
</dbReference>
<keyword evidence="3" id="KW-0645">Protease</keyword>
<dbReference type="GO" id="GO:0043161">
    <property type="term" value="P:proteasome-mediated ubiquitin-dependent protein catabolic process"/>
    <property type="evidence" value="ECO:0007669"/>
    <property type="project" value="InterPro"/>
</dbReference>
<dbReference type="PROSITE" id="PS50235">
    <property type="entry name" value="USP_3"/>
    <property type="match status" value="1"/>
</dbReference>
<dbReference type="OrthoDB" id="2420415at2759"/>
<dbReference type="GO" id="GO:0016579">
    <property type="term" value="P:protein deubiquitination"/>
    <property type="evidence" value="ECO:0007669"/>
    <property type="project" value="InterPro"/>
</dbReference>
<keyword evidence="4" id="KW-0833">Ubl conjugation pathway</keyword>
<dbReference type="EMBL" id="KB445831">
    <property type="protein sequence ID" value="EMD30867.1"/>
    <property type="molecule type" value="Genomic_DNA"/>
</dbReference>
<dbReference type="GO" id="GO:0004843">
    <property type="term" value="F:cysteine-type deubiquitinase activity"/>
    <property type="evidence" value="ECO:0007669"/>
    <property type="project" value="UniProtKB-EC"/>
</dbReference>
<feature type="domain" description="USP" evidence="9">
    <location>
        <begin position="716"/>
        <end position="1267"/>
    </location>
</feature>
<feature type="region of interest" description="Disordered" evidence="8">
    <location>
        <begin position="818"/>
        <end position="941"/>
    </location>
</feature>
<evidence type="ECO:0000256" key="6">
    <source>
        <dbReference type="ARBA" id="ARBA00022807"/>
    </source>
</evidence>
<evidence type="ECO:0000259" key="9">
    <source>
        <dbReference type="PROSITE" id="PS50235"/>
    </source>
</evidence>
<dbReference type="Pfam" id="PF00443">
    <property type="entry name" value="UCH"/>
    <property type="match status" value="2"/>
</dbReference>
<feature type="compositionally biased region" description="Basic and acidic residues" evidence="8">
    <location>
        <begin position="846"/>
        <end position="855"/>
    </location>
</feature>
<dbReference type="GO" id="GO:0070628">
    <property type="term" value="F:proteasome binding"/>
    <property type="evidence" value="ECO:0007669"/>
    <property type="project" value="TreeGrafter"/>
</dbReference>